<accession>A0ABR0A3T6</accession>
<evidence type="ECO:0000313" key="3">
    <source>
        <dbReference type="Proteomes" id="UP001234178"/>
    </source>
</evidence>
<dbReference type="Pfam" id="PF15002">
    <property type="entry name" value="ERK-JNK_inhib"/>
    <property type="match status" value="1"/>
</dbReference>
<keyword evidence="3" id="KW-1185">Reference proteome</keyword>
<organism evidence="2 3">
    <name type="scientific">Daphnia magna</name>
    <dbReference type="NCBI Taxonomy" id="35525"/>
    <lineage>
        <taxon>Eukaryota</taxon>
        <taxon>Metazoa</taxon>
        <taxon>Ecdysozoa</taxon>
        <taxon>Arthropoda</taxon>
        <taxon>Crustacea</taxon>
        <taxon>Branchiopoda</taxon>
        <taxon>Diplostraca</taxon>
        <taxon>Cladocera</taxon>
        <taxon>Anomopoda</taxon>
        <taxon>Daphniidae</taxon>
        <taxon>Daphnia</taxon>
    </lineage>
</organism>
<dbReference type="InterPro" id="IPR026321">
    <property type="entry name" value="CC134"/>
</dbReference>
<protein>
    <recommendedName>
        <fullName evidence="4">Coiled-coil domain-containing protein</fullName>
    </recommendedName>
</protein>
<dbReference type="EMBL" id="JAOYFB010000036">
    <property type="protein sequence ID" value="KAK4019805.1"/>
    <property type="molecule type" value="Genomic_DNA"/>
</dbReference>
<evidence type="ECO:0008006" key="4">
    <source>
        <dbReference type="Google" id="ProtNLM"/>
    </source>
</evidence>
<feature type="signal peptide" evidence="1">
    <location>
        <begin position="1"/>
        <end position="21"/>
    </location>
</feature>
<gene>
    <name evidence="2" type="ORF">OUZ56_001812</name>
</gene>
<proteinExistence type="predicted"/>
<evidence type="ECO:0000256" key="1">
    <source>
        <dbReference type="SAM" id="SignalP"/>
    </source>
</evidence>
<sequence>MAGHSKKLWLILLFCASIVRTDETVASKQSTESAPGKQDDINTNAVALFERLFQLKRNEQKDAVQRILAIKSVEKQNKLLKLVITKIMEVLMQSRINLESSGYLPGSGLPLTESLRDALSSMIENTAFMGDLVLYLPDATKAFLKDNEWNTIFKWSLSLCQETAFLSNNTKKMLHLVAQELNLIEREPGYFNPYAEANRRKPVDLPEIPQKKKNYLLVDALKTFIASGKRVTLIGFTS</sequence>
<dbReference type="PANTHER" id="PTHR14735">
    <property type="entry name" value="COILED-COIL DOMAIN-CONTAINING PROTEIN 134"/>
    <property type="match status" value="1"/>
</dbReference>
<dbReference type="PANTHER" id="PTHR14735:SF1">
    <property type="entry name" value="COILED-COIL DOMAIN-CONTAINING PROTEIN 134"/>
    <property type="match status" value="1"/>
</dbReference>
<comment type="caution">
    <text evidence="2">The sequence shown here is derived from an EMBL/GenBank/DDBJ whole genome shotgun (WGS) entry which is preliminary data.</text>
</comment>
<dbReference type="Proteomes" id="UP001234178">
    <property type="component" value="Unassembled WGS sequence"/>
</dbReference>
<feature type="chain" id="PRO_5046419365" description="Coiled-coil domain-containing protein" evidence="1">
    <location>
        <begin position="22"/>
        <end position="238"/>
    </location>
</feature>
<keyword evidence="1" id="KW-0732">Signal</keyword>
<reference evidence="2 3" key="1">
    <citation type="journal article" date="2023" name="Nucleic Acids Res.">
        <title>The hologenome of Daphnia magna reveals possible DNA methylation and microbiome-mediated evolution of the host genome.</title>
        <authorList>
            <person name="Chaturvedi A."/>
            <person name="Li X."/>
            <person name="Dhandapani V."/>
            <person name="Marshall H."/>
            <person name="Kissane S."/>
            <person name="Cuenca-Cambronero M."/>
            <person name="Asole G."/>
            <person name="Calvet F."/>
            <person name="Ruiz-Romero M."/>
            <person name="Marangio P."/>
            <person name="Guigo R."/>
            <person name="Rago D."/>
            <person name="Mirbahai L."/>
            <person name="Eastwood N."/>
            <person name="Colbourne J.K."/>
            <person name="Zhou J."/>
            <person name="Mallon E."/>
            <person name="Orsini L."/>
        </authorList>
    </citation>
    <scope>NUCLEOTIDE SEQUENCE [LARGE SCALE GENOMIC DNA]</scope>
    <source>
        <strain evidence="2">LRV0_1</strain>
    </source>
</reference>
<evidence type="ECO:0000313" key="2">
    <source>
        <dbReference type="EMBL" id="KAK4019805.1"/>
    </source>
</evidence>
<name>A0ABR0A3T6_9CRUS</name>